<dbReference type="EMBL" id="LSNE01000009">
    <property type="protein sequence ID" value="KXI27796.1"/>
    <property type="molecule type" value="Genomic_DNA"/>
</dbReference>
<dbReference type="InterPro" id="IPR029058">
    <property type="entry name" value="AB_hydrolase_fold"/>
</dbReference>
<keyword evidence="1" id="KW-1133">Transmembrane helix</keyword>
<dbReference type="STRING" id="1799789.AX660_19890"/>
<dbReference type="AlphaFoldDB" id="A0A148KN96"/>
<evidence type="ECO:0000259" key="2">
    <source>
        <dbReference type="Pfam" id="PF12146"/>
    </source>
</evidence>
<keyword evidence="4" id="KW-1185">Reference proteome</keyword>
<dbReference type="Gene3D" id="3.40.50.1820">
    <property type="entry name" value="alpha/beta hydrolase"/>
    <property type="match status" value="1"/>
</dbReference>
<organism evidence="3 4">
    <name type="scientific">Paraglaciecola hydrolytica</name>
    <dbReference type="NCBI Taxonomy" id="1799789"/>
    <lineage>
        <taxon>Bacteria</taxon>
        <taxon>Pseudomonadati</taxon>
        <taxon>Pseudomonadota</taxon>
        <taxon>Gammaproteobacteria</taxon>
        <taxon>Alteromonadales</taxon>
        <taxon>Alteromonadaceae</taxon>
        <taxon>Paraglaciecola</taxon>
    </lineage>
</organism>
<evidence type="ECO:0000313" key="3">
    <source>
        <dbReference type="EMBL" id="KXI27796.1"/>
    </source>
</evidence>
<reference evidence="4" key="1">
    <citation type="submission" date="2016-02" db="EMBL/GenBank/DDBJ databases">
        <authorList>
            <person name="Schultz-Johansen M."/>
            <person name="Glaring M.A."/>
            <person name="Bech P.K."/>
            <person name="Stougaard P."/>
        </authorList>
    </citation>
    <scope>NUCLEOTIDE SEQUENCE [LARGE SCALE GENOMIC DNA]</scope>
    <source>
        <strain evidence="4">S66</strain>
    </source>
</reference>
<proteinExistence type="predicted"/>
<comment type="caution">
    <text evidence="3">The sequence shown here is derived from an EMBL/GenBank/DDBJ whole genome shotgun (WGS) entry which is preliminary data.</text>
</comment>
<gene>
    <name evidence="3" type="ORF">AX660_19890</name>
</gene>
<sequence length="289" mass="32777">MQRFALNINATESIQLTRFEPSVAAIAHIIIAPAMGVSQLFYQALALWLNQQGYAVTTFDYRAMGSSQDKALSEYSLNILNWAQEDCSVVLANVIKQPSKLPIYWLGHSLGGQIFPLIKQIEQVTKVITIASGTGYWKHNAPALRRKAPLFWYVIVPLLTSIFGYFPGRKLGMVGDLPKQVIYQWRRWCLHPEYCVGVESAAVRQQFTQLQVPLTSVCFSDDEMLSWQNMQDLHALFGTNNKQLKCYTPQQVGVDRIGHLGFFRAQFKDNLWPQILLPELLLPLQSSAQ</sequence>
<dbReference type="GO" id="GO:0016787">
    <property type="term" value="F:hydrolase activity"/>
    <property type="evidence" value="ECO:0007669"/>
    <property type="project" value="UniProtKB-KW"/>
</dbReference>
<dbReference type="PIRSF" id="PIRSF037442">
    <property type="entry name" value="UCP037442_abhydr"/>
    <property type="match status" value="1"/>
</dbReference>
<dbReference type="InterPro" id="IPR017208">
    <property type="entry name" value="UCP037442_abhydr"/>
</dbReference>
<keyword evidence="1" id="KW-0472">Membrane</keyword>
<dbReference type="RefSeq" id="WP_082768975.1">
    <property type="nucleotide sequence ID" value="NZ_LSNE01000009.1"/>
</dbReference>
<accession>A0A148KN96</accession>
<dbReference type="Proteomes" id="UP000070299">
    <property type="component" value="Unassembled WGS sequence"/>
</dbReference>
<protein>
    <submittedName>
        <fullName evidence="3">Alpha/beta hydrolase</fullName>
    </submittedName>
</protein>
<feature type="domain" description="Serine aminopeptidase S33" evidence="2">
    <location>
        <begin position="27"/>
        <end position="145"/>
    </location>
</feature>
<dbReference type="SUPFAM" id="SSF53474">
    <property type="entry name" value="alpha/beta-Hydrolases"/>
    <property type="match status" value="1"/>
</dbReference>
<evidence type="ECO:0000256" key="1">
    <source>
        <dbReference type="SAM" id="Phobius"/>
    </source>
</evidence>
<dbReference type="OrthoDB" id="9785076at2"/>
<dbReference type="InterPro" id="IPR022742">
    <property type="entry name" value="Hydrolase_4"/>
</dbReference>
<feature type="transmembrane region" description="Helical" evidence="1">
    <location>
        <begin position="150"/>
        <end position="168"/>
    </location>
</feature>
<keyword evidence="3" id="KW-0378">Hydrolase</keyword>
<keyword evidence="1" id="KW-0812">Transmembrane</keyword>
<evidence type="ECO:0000313" key="4">
    <source>
        <dbReference type="Proteomes" id="UP000070299"/>
    </source>
</evidence>
<dbReference type="Pfam" id="PF12146">
    <property type="entry name" value="Hydrolase_4"/>
    <property type="match status" value="1"/>
</dbReference>
<name>A0A148KN96_9ALTE</name>